<dbReference type="Proteomes" id="UP000317369">
    <property type="component" value="Chromosome"/>
</dbReference>
<dbReference type="EMBL" id="CP036425">
    <property type="protein sequence ID" value="QDU34817.1"/>
    <property type="molecule type" value="Genomic_DNA"/>
</dbReference>
<feature type="compositionally biased region" description="Basic and acidic residues" evidence="1">
    <location>
        <begin position="40"/>
        <end position="79"/>
    </location>
</feature>
<proteinExistence type="predicted"/>
<dbReference type="KEGG" id="pcor:KS4_28930"/>
<evidence type="ECO:0000256" key="1">
    <source>
        <dbReference type="SAM" id="MobiDB-lite"/>
    </source>
</evidence>
<name>A0A517YX74_9BACT</name>
<dbReference type="AlphaFoldDB" id="A0A517YX74"/>
<reference evidence="3 4" key="1">
    <citation type="submission" date="2019-02" db="EMBL/GenBank/DDBJ databases">
        <title>Deep-cultivation of Planctomycetes and their phenomic and genomic characterization uncovers novel biology.</title>
        <authorList>
            <person name="Wiegand S."/>
            <person name="Jogler M."/>
            <person name="Boedeker C."/>
            <person name="Pinto D."/>
            <person name="Vollmers J."/>
            <person name="Rivas-Marin E."/>
            <person name="Kohn T."/>
            <person name="Peeters S.H."/>
            <person name="Heuer A."/>
            <person name="Rast P."/>
            <person name="Oberbeckmann S."/>
            <person name="Bunk B."/>
            <person name="Jeske O."/>
            <person name="Meyerdierks A."/>
            <person name="Storesund J.E."/>
            <person name="Kallscheuer N."/>
            <person name="Luecker S."/>
            <person name="Lage O.M."/>
            <person name="Pohl T."/>
            <person name="Merkel B.J."/>
            <person name="Hornburger P."/>
            <person name="Mueller R.-W."/>
            <person name="Bruemmer F."/>
            <person name="Labrenz M."/>
            <person name="Spormann A.M."/>
            <person name="Op den Camp H."/>
            <person name="Overmann J."/>
            <person name="Amann R."/>
            <person name="Jetten M.S.M."/>
            <person name="Mascher T."/>
            <person name="Medema M.H."/>
            <person name="Devos D.P."/>
            <person name="Kaster A.-K."/>
            <person name="Ovreas L."/>
            <person name="Rohde M."/>
            <person name="Galperin M.Y."/>
            <person name="Jogler C."/>
        </authorList>
    </citation>
    <scope>NUCLEOTIDE SEQUENCE [LARGE SCALE GENOMIC DNA]</scope>
    <source>
        <strain evidence="3 4">KS4</strain>
    </source>
</reference>
<feature type="region of interest" description="Disordered" evidence="1">
    <location>
        <begin position="22"/>
        <end position="99"/>
    </location>
</feature>
<dbReference type="RefSeq" id="WP_145079201.1">
    <property type="nucleotide sequence ID" value="NZ_CP036425.1"/>
</dbReference>
<gene>
    <name evidence="3" type="ORF">KS4_28930</name>
</gene>
<keyword evidence="2" id="KW-0732">Signal</keyword>
<sequence length="99" mass="11669" precursor="true">MKFSLLAAVALVFSMSMLGCGKEEPQTGGYGVPEQNAAPRMDDKDMKENRDWTDDKQREMNDRMDKEQDRMNDRMDDRQSSSIYHSKKQRDMYDSQYTR</sequence>
<accession>A0A517YX74</accession>
<feature type="signal peptide" evidence="2">
    <location>
        <begin position="1"/>
        <end position="19"/>
    </location>
</feature>
<dbReference type="PROSITE" id="PS51257">
    <property type="entry name" value="PROKAR_LIPOPROTEIN"/>
    <property type="match status" value="1"/>
</dbReference>
<keyword evidence="4" id="KW-1185">Reference proteome</keyword>
<feature type="chain" id="PRO_5022191410" evidence="2">
    <location>
        <begin position="20"/>
        <end position="99"/>
    </location>
</feature>
<protein>
    <submittedName>
        <fullName evidence="3">Uncharacterized protein</fullName>
    </submittedName>
</protein>
<evidence type="ECO:0000256" key="2">
    <source>
        <dbReference type="SAM" id="SignalP"/>
    </source>
</evidence>
<evidence type="ECO:0000313" key="3">
    <source>
        <dbReference type="EMBL" id="QDU34817.1"/>
    </source>
</evidence>
<organism evidence="3 4">
    <name type="scientific">Poriferisphaera corsica</name>
    <dbReference type="NCBI Taxonomy" id="2528020"/>
    <lineage>
        <taxon>Bacteria</taxon>
        <taxon>Pseudomonadati</taxon>
        <taxon>Planctomycetota</taxon>
        <taxon>Phycisphaerae</taxon>
        <taxon>Phycisphaerales</taxon>
        <taxon>Phycisphaeraceae</taxon>
        <taxon>Poriferisphaera</taxon>
    </lineage>
</organism>
<evidence type="ECO:0000313" key="4">
    <source>
        <dbReference type="Proteomes" id="UP000317369"/>
    </source>
</evidence>